<protein>
    <recommendedName>
        <fullName evidence="4">Deoxyribonuclease</fullName>
    </recommendedName>
</protein>
<dbReference type="EMBL" id="JBJQND010000012">
    <property type="protein sequence ID" value="KAL3859379.1"/>
    <property type="molecule type" value="Genomic_DNA"/>
</dbReference>
<dbReference type="PRINTS" id="PR00130">
    <property type="entry name" value="DNASEI"/>
</dbReference>
<dbReference type="AlphaFoldDB" id="A0ABD3VCR4"/>
<dbReference type="InterPro" id="IPR005135">
    <property type="entry name" value="Endo/exonuclease/phosphatase"/>
</dbReference>
<feature type="active site" evidence="5">
    <location>
        <position position="105"/>
    </location>
</feature>
<dbReference type="PANTHER" id="PTHR11371">
    <property type="entry name" value="DEOXYRIBONUCLEASE"/>
    <property type="match status" value="1"/>
</dbReference>
<feature type="chain" id="PRO_5044830491" description="Deoxyribonuclease" evidence="7">
    <location>
        <begin position="26"/>
        <end position="284"/>
    </location>
</feature>
<sequence length="284" mass="31924">MITTKGPFIFLFAFALIQLFGGGHGNIKIGAFNMKVFGVSKASNPDVMDVLVKIILRYNIILLQEIRDSTDTAIQLLLQEVNSRAGKRPFTMKISEKLGRSTSKEQYAFLYRTSSGISIRSSYVYNDNANDVFEREPFVVHFESTKTDVKRFALVGIHVKPDDAVNEIAALSDVIKEVTSHLKERNIIIMGDLNADCSYVSGSAWTRIPLRQDTKVMWPIGENIDTTTGTTDCAYDRFIISGTKIRKSTVQGSVRVFRFDTEYNLSITEALDVSDHYPIELELI</sequence>
<dbReference type="InterPro" id="IPR036691">
    <property type="entry name" value="Endo/exonu/phosph_ase_sf"/>
</dbReference>
<evidence type="ECO:0000256" key="1">
    <source>
        <dbReference type="ARBA" id="ARBA00007359"/>
    </source>
</evidence>
<dbReference type="Pfam" id="PF03372">
    <property type="entry name" value="Exo_endo_phos"/>
    <property type="match status" value="1"/>
</dbReference>
<comment type="similarity">
    <text evidence="1 4">Belongs to the DNase I family.</text>
</comment>
<keyword evidence="2 4" id="KW-0540">Nuclease</keyword>
<dbReference type="SMART" id="SM00476">
    <property type="entry name" value="DNaseIc"/>
    <property type="match status" value="1"/>
</dbReference>
<feature type="active site" evidence="5">
    <location>
        <position position="158"/>
    </location>
</feature>
<dbReference type="PIRSF" id="PIRSF000988">
    <property type="entry name" value="DNase_I_euk"/>
    <property type="match status" value="1"/>
</dbReference>
<dbReference type="Proteomes" id="UP001634394">
    <property type="component" value="Unassembled WGS sequence"/>
</dbReference>
<dbReference type="InterPro" id="IPR016202">
    <property type="entry name" value="DNase_I"/>
</dbReference>
<evidence type="ECO:0000259" key="8">
    <source>
        <dbReference type="Pfam" id="PF03372"/>
    </source>
</evidence>
<keyword evidence="3 4" id="KW-0378">Hydrolase</keyword>
<evidence type="ECO:0000256" key="6">
    <source>
        <dbReference type="PIRSR" id="PIRSR000988-2"/>
    </source>
</evidence>
<keyword evidence="7" id="KW-0732">Signal</keyword>
<evidence type="ECO:0000256" key="4">
    <source>
        <dbReference type="PIRNR" id="PIRNR000988"/>
    </source>
</evidence>
<dbReference type="PANTHER" id="PTHR11371:SF31">
    <property type="entry name" value="EXTRACELLULAR NUCLEASE"/>
    <property type="match status" value="1"/>
</dbReference>
<dbReference type="GO" id="GO:0016787">
    <property type="term" value="F:hydrolase activity"/>
    <property type="evidence" value="ECO:0007669"/>
    <property type="project" value="UniProtKB-KW"/>
</dbReference>
<dbReference type="GO" id="GO:0004519">
    <property type="term" value="F:endonuclease activity"/>
    <property type="evidence" value="ECO:0007669"/>
    <property type="project" value="UniProtKB-KW"/>
</dbReference>
<feature type="signal peptide" evidence="7">
    <location>
        <begin position="1"/>
        <end position="25"/>
    </location>
</feature>
<name>A0ABD3VCR4_SINWO</name>
<comment type="caution">
    <text evidence="9">The sequence shown here is derived from an EMBL/GenBank/DDBJ whole genome shotgun (WGS) entry which is preliminary data.</text>
</comment>
<evidence type="ECO:0000256" key="5">
    <source>
        <dbReference type="PIRSR" id="PIRSR000988-1"/>
    </source>
</evidence>
<gene>
    <name evidence="9" type="ORF">ACJMK2_009602</name>
</gene>
<dbReference type="Gene3D" id="3.60.10.10">
    <property type="entry name" value="Endonuclease/exonuclease/phosphatase"/>
    <property type="match status" value="1"/>
</dbReference>
<proteinExistence type="inferred from homology"/>
<evidence type="ECO:0000313" key="9">
    <source>
        <dbReference type="EMBL" id="KAL3859379.1"/>
    </source>
</evidence>
<feature type="disulfide bond" description="Essential for enzymatic activity" evidence="6">
    <location>
        <begin position="197"/>
        <end position="233"/>
    </location>
</feature>
<evidence type="ECO:0000256" key="2">
    <source>
        <dbReference type="ARBA" id="ARBA00022722"/>
    </source>
</evidence>
<dbReference type="SUPFAM" id="SSF56219">
    <property type="entry name" value="DNase I-like"/>
    <property type="match status" value="1"/>
</dbReference>
<evidence type="ECO:0000313" key="10">
    <source>
        <dbReference type="Proteomes" id="UP001634394"/>
    </source>
</evidence>
<organism evidence="9 10">
    <name type="scientific">Sinanodonta woodiana</name>
    <name type="common">Chinese pond mussel</name>
    <name type="synonym">Anodonta woodiana</name>
    <dbReference type="NCBI Taxonomy" id="1069815"/>
    <lineage>
        <taxon>Eukaryota</taxon>
        <taxon>Metazoa</taxon>
        <taxon>Spiralia</taxon>
        <taxon>Lophotrochozoa</taxon>
        <taxon>Mollusca</taxon>
        <taxon>Bivalvia</taxon>
        <taxon>Autobranchia</taxon>
        <taxon>Heteroconchia</taxon>
        <taxon>Palaeoheterodonta</taxon>
        <taxon>Unionida</taxon>
        <taxon>Unionoidea</taxon>
        <taxon>Unionidae</taxon>
        <taxon>Unioninae</taxon>
        <taxon>Sinanodonta</taxon>
    </lineage>
</organism>
<reference evidence="9 10" key="1">
    <citation type="submission" date="2024-11" db="EMBL/GenBank/DDBJ databases">
        <title>Chromosome-level genome assembly of the freshwater bivalve Anodonta woodiana.</title>
        <authorList>
            <person name="Chen X."/>
        </authorList>
    </citation>
    <scope>NUCLEOTIDE SEQUENCE [LARGE SCALE GENOMIC DNA]</scope>
    <source>
        <strain evidence="9">MN2024</strain>
        <tissue evidence="9">Gills</tissue>
    </source>
</reference>
<dbReference type="CDD" id="cd10282">
    <property type="entry name" value="DNase1"/>
    <property type="match status" value="1"/>
</dbReference>
<keyword evidence="4" id="KW-0255">Endonuclease</keyword>
<evidence type="ECO:0000256" key="3">
    <source>
        <dbReference type="ARBA" id="ARBA00022801"/>
    </source>
</evidence>
<accession>A0ABD3VCR4</accession>
<feature type="domain" description="Endonuclease/exonuclease/phosphatase" evidence="8">
    <location>
        <begin position="32"/>
        <end position="276"/>
    </location>
</feature>
<keyword evidence="6" id="KW-1015">Disulfide bond</keyword>
<keyword evidence="10" id="KW-1185">Reference proteome</keyword>
<evidence type="ECO:0000256" key="7">
    <source>
        <dbReference type="SAM" id="SignalP"/>
    </source>
</evidence>